<protein>
    <submittedName>
        <fullName evidence="5">Peptidase U35</fullName>
    </submittedName>
</protein>
<feature type="domain" description="Prohead serine protease" evidence="4">
    <location>
        <begin position="17"/>
        <end position="170"/>
    </location>
</feature>
<keyword evidence="1" id="KW-1188">Viral release from host cell</keyword>
<accession>A0A0J1IMM9</accession>
<dbReference type="NCBIfam" id="TIGR01543">
    <property type="entry name" value="proheadase_HK97"/>
    <property type="match status" value="1"/>
</dbReference>
<dbReference type="InterPro" id="IPR054613">
    <property type="entry name" value="Peptidase_S78_dom"/>
</dbReference>
<gene>
    <name evidence="5" type="ORF">ABW02_06840</name>
</gene>
<evidence type="ECO:0000256" key="1">
    <source>
        <dbReference type="ARBA" id="ARBA00022612"/>
    </source>
</evidence>
<dbReference type="Proteomes" id="UP000036045">
    <property type="component" value="Unassembled WGS sequence"/>
</dbReference>
<dbReference type="GO" id="GO:0006508">
    <property type="term" value="P:proteolysis"/>
    <property type="evidence" value="ECO:0007669"/>
    <property type="project" value="UniProtKB-KW"/>
</dbReference>
<dbReference type="InterPro" id="IPR006433">
    <property type="entry name" value="Prohead_protease"/>
</dbReference>
<sequence>MEMIKKKEMRTFDITKLKTRDATEAEPSMITGYAAVFNSKTNIGGWFEEIIEPGAFSRSLSENGDVRALFNHNWDKVLGRTKSGTLRLEEDSRGLKFEIDVPNTSAGRDLAESMDRRDIDQCSFGFWITEETWDYSVEPALRTIHEVELYEISVVSIPAYEDTEASLVRSKEIAKEVEQRMKILKQIKGVLDNEN</sequence>
<dbReference type="EMBL" id="LDPH01000004">
    <property type="protein sequence ID" value="KLV27232.1"/>
    <property type="molecule type" value="Genomic_DNA"/>
</dbReference>
<keyword evidence="6" id="KW-1185">Reference proteome</keyword>
<evidence type="ECO:0000313" key="6">
    <source>
        <dbReference type="Proteomes" id="UP000036045"/>
    </source>
</evidence>
<evidence type="ECO:0000256" key="3">
    <source>
        <dbReference type="ARBA" id="ARBA00022801"/>
    </source>
</evidence>
<evidence type="ECO:0000259" key="4">
    <source>
        <dbReference type="Pfam" id="PF04586"/>
    </source>
</evidence>
<organism evidence="5 6">
    <name type="scientific">Niallia circulans</name>
    <name type="common">Bacillus circulans</name>
    <dbReference type="NCBI Taxonomy" id="1397"/>
    <lineage>
        <taxon>Bacteria</taxon>
        <taxon>Bacillati</taxon>
        <taxon>Bacillota</taxon>
        <taxon>Bacilli</taxon>
        <taxon>Bacillales</taxon>
        <taxon>Bacillaceae</taxon>
        <taxon>Niallia</taxon>
    </lineage>
</organism>
<reference evidence="5 6" key="1">
    <citation type="submission" date="2015-05" db="EMBL/GenBank/DDBJ databases">
        <title>Whole genome sequence and identification of bacterial endophytes from Costus igneus.</title>
        <authorList>
            <person name="Lee Y.P."/>
            <person name="Gan H.M."/>
            <person name="Eng W."/>
            <person name="Wheatley M.S."/>
            <person name="Caraballo A."/>
            <person name="Polter S."/>
            <person name="Savka M.A."/>
            <person name="Hudson A.O."/>
        </authorList>
    </citation>
    <scope>NUCLEOTIDE SEQUENCE [LARGE SCALE GENOMIC DNA]</scope>
    <source>
        <strain evidence="5 6">RIT379</strain>
    </source>
</reference>
<comment type="caution">
    <text evidence="5">The sequence shown here is derived from an EMBL/GenBank/DDBJ whole genome shotgun (WGS) entry which is preliminary data.</text>
</comment>
<evidence type="ECO:0000313" key="5">
    <source>
        <dbReference type="EMBL" id="KLV27232.1"/>
    </source>
</evidence>
<dbReference type="PATRIC" id="fig|1397.4.peg.4043"/>
<keyword evidence="3" id="KW-0378">Hydrolase</keyword>
<dbReference type="GO" id="GO:0008233">
    <property type="term" value="F:peptidase activity"/>
    <property type="evidence" value="ECO:0007669"/>
    <property type="project" value="UniProtKB-KW"/>
</dbReference>
<dbReference type="Pfam" id="PF04586">
    <property type="entry name" value="Peptidase_S78"/>
    <property type="match status" value="1"/>
</dbReference>
<name>A0A0J1IMM9_NIACI</name>
<dbReference type="AlphaFoldDB" id="A0A0J1IMM9"/>
<keyword evidence="2" id="KW-0645">Protease</keyword>
<proteinExistence type="predicted"/>
<evidence type="ECO:0000256" key="2">
    <source>
        <dbReference type="ARBA" id="ARBA00022670"/>
    </source>
</evidence>